<comment type="caution">
    <text evidence="1">The sequence shown here is derived from an EMBL/GenBank/DDBJ whole genome shotgun (WGS) entry which is preliminary data.</text>
</comment>
<dbReference type="RefSeq" id="WP_186924711.1">
    <property type="nucleotide sequence ID" value="NZ_JACOFW010000046.1"/>
</dbReference>
<sequence>MNDRESEVTIELAKALIETMQTHAPSWKKAFVRFSATDAQFGSNGSYVTDAGVFLFDPFELQSFFEKFNALGSELRELVWKKNGLTFCVLLLAVDSSFEYKIDFENNNSNKWKISKINGASGIPEGLSNA</sequence>
<accession>A0ABR6XBK3</accession>
<reference evidence="1 2" key="1">
    <citation type="submission" date="2020-08" db="EMBL/GenBank/DDBJ databases">
        <title>Novel species isolated from subtropical streams in China.</title>
        <authorList>
            <person name="Lu H."/>
        </authorList>
    </citation>
    <scope>NUCLEOTIDE SEQUENCE [LARGE SCALE GENOMIC DNA]</scope>
    <source>
        <strain evidence="1 2">KACC 16656</strain>
    </source>
</reference>
<keyword evidence="2" id="KW-1185">Reference proteome</keyword>
<evidence type="ECO:0000313" key="1">
    <source>
        <dbReference type="EMBL" id="MBC3809654.1"/>
    </source>
</evidence>
<protein>
    <submittedName>
        <fullName evidence="1">Uncharacterized protein</fullName>
    </submittedName>
</protein>
<evidence type="ECO:0000313" key="2">
    <source>
        <dbReference type="Proteomes" id="UP000648257"/>
    </source>
</evidence>
<organism evidence="1 2">
    <name type="scientific">Undibacterium seohonense</name>
    <dbReference type="NCBI Taxonomy" id="1344950"/>
    <lineage>
        <taxon>Bacteria</taxon>
        <taxon>Pseudomonadati</taxon>
        <taxon>Pseudomonadota</taxon>
        <taxon>Betaproteobacteria</taxon>
        <taxon>Burkholderiales</taxon>
        <taxon>Oxalobacteraceae</taxon>
        <taxon>Undibacterium</taxon>
    </lineage>
</organism>
<dbReference type="Proteomes" id="UP000648257">
    <property type="component" value="Unassembled WGS sequence"/>
</dbReference>
<name>A0ABR6XBK3_9BURK</name>
<dbReference type="EMBL" id="JACOFW010000046">
    <property type="protein sequence ID" value="MBC3809654.1"/>
    <property type="molecule type" value="Genomic_DNA"/>
</dbReference>
<gene>
    <name evidence="1" type="ORF">H8K52_20150</name>
</gene>
<proteinExistence type="predicted"/>